<dbReference type="Proteomes" id="UP000027195">
    <property type="component" value="Unassembled WGS sequence"/>
</dbReference>
<evidence type="ECO:0000313" key="1">
    <source>
        <dbReference type="EMBL" id="KDQ07090.1"/>
    </source>
</evidence>
<organism evidence="1 2">
    <name type="scientific">Botryobasidium botryosum (strain FD-172 SS1)</name>
    <dbReference type="NCBI Taxonomy" id="930990"/>
    <lineage>
        <taxon>Eukaryota</taxon>
        <taxon>Fungi</taxon>
        <taxon>Dikarya</taxon>
        <taxon>Basidiomycota</taxon>
        <taxon>Agaricomycotina</taxon>
        <taxon>Agaricomycetes</taxon>
        <taxon>Cantharellales</taxon>
        <taxon>Botryobasidiaceae</taxon>
        <taxon>Botryobasidium</taxon>
    </lineage>
</organism>
<dbReference type="PROSITE" id="PS00161">
    <property type="entry name" value="ISOCITRATE_LYASE"/>
    <property type="match status" value="1"/>
</dbReference>
<dbReference type="Pfam" id="PF13714">
    <property type="entry name" value="PEP_mutase"/>
    <property type="match status" value="1"/>
</dbReference>
<dbReference type="CDD" id="cd00377">
    <property type="entry name" value="ICL_PEPM"/>
    <property type="match status" value="1"/>
</dbReference>
<name>A0A067LXL7_BOTB1</name>
<dbReference type="SUPFAM" id="SSF51621">
    <property type="entry name" value="Phosphoenolpyruvate/pyruvate domain"/>
    <property type="match status" value="1"/>
</dbReference>
<dbReference type="PANTHER" id="PTHR42905:SF2">
    <property type="entry name" value="PHOSPHOENOLPYRUVATE CARBOXYLASE FAMILY PROTEIN"/>
    <property type="match status" value="1"/>
</dbReference>
<protein>
    <recommendedName>
        <fullName evidence="3">Oxaloacetate acetylhydrolase</fullName>
    </recommendedName>
</protein>
<gene>
    <name evidence="1" type="ORF">BOTBODRAFT_39073</name>
</gene>
<dbReference type="InParanoid" id="A0A067LXL7"/>
<dbReference type="PANTHER" id="PTHR42905">
    <property type="entry name" value="PHOSPHOENOLPYRUVATE CARBOXYLASE"/>
    <property type="match status" value="1"/>
</dbReference>
<dbReference type="GO" id="GO:0003824">
    <property type="term" value="F:catalytic activity"/>
    <property type="evidence" value="ECO:0007669"/>
    <property type="project" value="InterPro"/>
</dbReference>
<dbReference type="InterPro" id="IPR015813">
    <property type="entry name" value="Pyrv/PenolPyrv_kinase-like_dom"/>
</dbReference>
<dbReference type="HOGENOM" id="CLU_027389_3_0_1"/>
<dbReference type="STRING" id="930990.A0A067LXL7"/>
<dbReference type="AlphaFoldDB" id="A0A067LXL7"/>
<keyword evidence="2" id="KW-1185">Reference proteome</keyword>
<dbReference type="InterPro" id="IPR018523">
    <property type="entry name" value="Isocitrate_lyase_ph_CS"/>
</dbReference>
<dbReference type="EMBL" id="KL198115">
    <property type="protein sequence ID" value="KDQ07090.1"/>
    <property type="molecule type" value="Genomic_DNA"/>
</dbReference>
<proteinExistence type="predicted"/>
<accession>A0A067LXL7</accession>
<reference evidence="2" key="1">
    <citation type="journal article" date="2014" name="Proc. Natl. Acad. Sci. U.S.A.">
        <title>Extensive sampling of basidiomycete genomes demonstrates inadequacy of the white-rot/brown-rot paradigm for wood decay fungi.</title>
        <authorList>
            <person name="Riley R."/>
            <person name="Salamov A.A."/>
            <person name="Brown D.W."/>
            <person name="Nagy L.G."/>
            <person name="Floudas D."/>
            <person name="Held B.W."/>
            <person name="Levasseur A."/>
            <person name="Lombard V."/>
            <person name="Morin E."/>
            <person name="Otillar R."/>
            <person name="Lindquist E.A."/>
            <person name="Sun H."/>
            <person name="LaButti K.M."/>
            <person name="Schmutz J."/>
            <person name="Jabbour D."/>
            <person name="Luo H."/>
            <person name="Baker S.E."/>
            <person name="Pisabarro A.G."/>
            <person name="Walton J.D."/>
            <person name="Blanchette R.A."/>
            <person name="Henrissat B."/>
            <person name="Martin F."/>
            <person name="Cullen D."/>
            <person name="Hibbett D.S."/>
            <person name="Grigoriev I.V."/>
        </authorList>
    </citation>
    <scope>NUCLEOTIDE SEQUENCE [LARGE SCALE GENOMIC DNA]</scope>
    <source>
        <strain evidence="2">FD-172 SS1</strain>
    </source>
</reference>
<dbReference type="InterPro" id="IPR040442">
    <property type="entry name" value="Pyrv_kinase-like_dom_sf"/>
</dbReference>
<dbReference type="InterPro" id="IPR039556">
    <property type="entry name" value="ICL/PEPM"/>
</dbReference>
<dbReference type="Gene3D" id="3.20.20.60">
    <property type="entry name" value="Phosphoenolpyruvate-binding domains"/>
    <property type="match status" value="1"/>
</dbReference>
<dbReference type="OrthoDB" id="1923844at2759"/>
<evidence type="ECO:0000313" key="2">
    <source>
        <dbReference type="Proteomes" id="UP000027195"/>
    </source>
</evidence>
<sequence length="331" mass="34731">MVATISSIDPTPLYAAPNGTRPFDYADPSIPLSPFASTRLRQMLARPGIVVAPGVCDGISARCALEAGFECLYQSGAATTASRLGVPDLALATLNDFVQNGAMISSLNPTVPVIADADTGFGGPAMIARTVYQYHRAGIAGLHIEDQVQTKRCGHLTGKQVVSKEEFITRIRAAVNARHSIPGGSDIVVIARTDCAQLLGMDEAIERLKAAADVGADVAFIEGVKSKEDLRRTVEALAPTPVLVNVISGGLTPSLTCKEAEDTGAKIIIFSLISAVAAVHAIRAAMHSLKKTGTDFVSAQGMDPRSFFEVMGLEDIVQLDAEAGGHAYDTI</sequence>
<evidence type="ECO:0008006" key="3">
    <source>
        <dbReference type="Google" id="ProtNLM"/>
    </source>
</evidence>